<evidence type="ECO:0000256" key="3">
    <source>
        <dbReference type="ARBA" id="ARBA00004838"/>
    </source>
</evidence>
<feature type="binding site" evidence="12 14">
    <location>
        <position position="326"/>
    </location>
    <ligand>
        <name>ATP</name>
        <dbReference type="ChEBI" id="CHEBI:30616"/>
    </ligand>
</feature>
<sequence>MKKILINSNLKNKKVLLRADLNVPLENDSITNDNRIKAILPTLNYLIDNKNKVIIFSHLGRVKDEKDKSRFSLKIVAERLSFYLNKKVIFVQETRGKYLENSIDNMSFGDVLMLENTRFEDLDNKKESKNDLELGRYWASLGDVFVNDAFATCHRCHASNVGIATHIKEKYFGFLVEKEINFLYKILHNPEKPLVGVLGGSKVSDKIKIIYSLLKKVDFLLIGGGMSFTFLKAQGFNIGKSLLEEKDISLVKELLSSPEGKKIILCKDVVCGEEFSSQTKTYICDCSDIKPNLMGLDIGPQTIELFKKYLILAKTIFWNGPLGVFEFEKFMQGTKSIAQIIKNLKNKSVTIIGGGDSAAAVFKFGLENEFSHISTGGGAFLEYLESKPMPGLQCIESI</sequence>
<dbReference type="AlphaFoldDB" id="A0A2S8NVA4"/>
<feature type="binding site" evidence="12 14">
    <location>
        <position position="206"/>
    </location>
    <ligand>
        <name>ATP</name>
        <dbReference type="ChEBI" id="CHEBI:30616"/>
    </ligand>
</feature>
<dbReference type="FunFam" id="3.40.50.1260:FF:000007">
    <property type="entry name" value="Phosphoglycerate kinase"/>
    <property type="match status" value="1"/>
</dbReference>
<dbReference type="Proteomes" id="UP000238672">
    <property type="component" value="Unassembled WGS sequence"/>
</dbReference>
<dbReference type="Pfam" id="PF00162">
    <property type="entry name" value="PGK"/>
    <property type="match status" value="1"/>
</dbReference>
<comment type="subcellular location">
    <subcellularLocation>
        <location evidence="2 12">Cytoplasm</location>
    </subcellularLocation>
</comment>
<keyword evidence="11 12" id="KW-0324">Glycolysis</keyword>
<feature type="binding site" evidence="12 13">
    <location>
        <begin position="20"/>
        <end position="22"/>
    </location>
    <ligand>
        <name>substrate</name>
    </ligand>
</feature>
<evidence type="ECO:0000256" key="11">
    <source>
        <dbReference type="ARBA" id="ARBA00023152"/>
    </source>
</evidence>
<evidence type="ECO:0000256" key="4">
    <source>
        <dbReference type="ARBA" id="ARBA00013061"/>
    </source>
</evidence>
<feature type="binding site" evidence="12">
    <location>
        <position position="35"/>
    </location>
    <ligand>
        <name>substrate</name>
    </ligand>
</feature>
<feature type="binding site" evidence="13">
    <location>
        <position position="35"/>
    </location>
    <ligand>
        <name>(2R)-3-phosphoglycerate</name>
        <dbReference type="ChEBI" id="CHEBI:58272"/>
    </ligand>
</feature>
<evidence type="ECO:0000256" key="2">
    <source>
        <dbReference type="ARBA" id="ARBA00004496"/>
    </source>
</evidence>
<dbReference type="InterPro" id="IPR036043">
    <property type="entry name" value="Phosphoglycerate_kinase_sf"/>
</dbReference>
<dbReference type="PANTHER" id="PTHR11406">
    <property type="entry name" value="PHOSPHOGLYCERATE KINASE"/>
    <property type="match status" value="1"/>
</dbReference>
<evidence type="ECO:0000256" key="15">
    <source>
        <dbReference type="RuleBase" id="RU000532"/>
    </source>
</evidence>
<keyword evidence="6 12" id="KW-0963">Cytoplasm</keyword>
<dbReference type="GO" id="GO:0005829">
    <property type="term" value="C:cytosol"/>
    <property type="evidence" value="ECO:0007669"/>
    <property type="project" value="TreeGrafter"/>
</dbReference>
<dbReference type="GO" id="GO:0005524">
    <property type="term" value="F:ATP binding"/>
    <property type="evidence" value="ECO:0007669"/>
    <property type="project" value="UniProtKB-KW"/>
</dbReference>
<evidence type="ECO:0000256" key="1">
    <source>
        <dbReference type="ARBA" id="ARBA00000642"/>
    </source>
</evidence>
<dbReference type="InterPro" id="IPR015911">
    <property type="entry name" value="Phosphoglycerate_kinase_CS"/>
</dbReference>
<organism evidence="16 17">
    <name type="scientific">Candidatus Phytoplasma phoenicium</name>
    <dbReference type="NCBI Taxonomy" id="198422"/>
    <lineage>
        <taxon>Bacteria</taxon>
        <taxon>Bacillati</taxon>
        <taxon>Mycoplasmatota</taxon>
        <taxon>Mollicutes</taxon>
        <taxon>Acholeplasmatales</taxon>
        <taxon>Acholeplasmataceae</taxon>
        <taxon>Candidatus Phytoplasma</taxon>
        <taxon>16SrIX (Pigeon pea witches'-broom group)</taxon>
    </lineage>
</organism>
<keyword evidence="17" id="KW-1185">Reference proteome</keyword>
<accession>A0A2S8NVA4</accession>
<dbReference type="PANTHER" id="PTHR11406:SF23">
    <property type="entry name" value="PHOSPHOGLYCERATE KINASE 1, CHLOROPLASTIC-RELATED"/>
    <property type="match status" value="1"/>
</dbReference>
<keyword evidence="9 12" id="KW-0418">Kinase</keyword>
<feature type="binding site" evidence="12 14">
    <location>
        <position position="295"/>
    </location>
    <ligand>
        <name>ATP</name>
        <dbReference type="ChEBI" id="CHEBI:30616"/>
    </ligand>
</feature>
<evidence type="ECO:0000313" key="16">
    <source>
        <dbReference type="EMBL" id="PQP79926.1"/>
    </source>
</evidence>
<comment type="subunit">
    <text evidence="12">Monomer.</text>
</comment>
<evidence type="ECO:0000256" key="10">
    <source>
        <dbReference type="ARBA" id="ARBA00022840"/>
    </source>
</evidence>
<dbReference type="FunFam" id="3.40.50.1260:FF:000008">
    <property type="entry name" value="Phosphoglycerate kinase"/>
    <property type="match status" value="1"/>
</dbReference>
<dbReference type="GO" id="GO:0006096">
    <property type="term" value="P:glycolytic process"/>
    <property type="evidence" value="ECO:0007669"/>
    <property type="project" value="UniProtKB-UniRule"/>
</dbReference>
<dbReference type="SUPFAM" id="SSF53748">
    <property type="entry name" value="Phosphoglycerate kinase"/>
    <property type="match status" value="1"/>
</dbReference>
<feature type="binding site" evidence="12">
    <location>
        <position position="118"/>
    </location>
    <ligand>
        <name>substrate</name>
    </ligand>
</feature>
<evidence type="ECO:0000256" key="9">
    <source>
        <dbReference type="ARBA" id="ARBA00022777"/>
    </source>
</evidence>
<feature type="binding site" evidence="12 13">
    <location>
        <begin position="58"/>
        <end position="61"/>
    </location>
    <ligand>
        <name>substrate</name>
    </ligand>
</feature>
<feature type="binding site" evidence="13">
    <location>
        <position position="155"/>
    </location>
    <ligand>
        <name>(2R)-3-phosphoglycerate</name>
        <dbReference type="ChEBI" id="CHEBI:58272"/>
    </ligand>
</feature>
<feature type="binding site" evidence="12">
    <location>
        <position position="155"/>
    </location>
    <ligand>
        <name>substrate</name>
    </ligand>
</feature>
<keyword evidence="8 12" id="KW-0547">Nucleotide-binding</keyword>
<keyword evidence="10 12" id="KW-0067">ATP-binding</keyword>
<feature type="binding site" evidence="12 14">
    <location>
        <begin position="354"/>
        <end position="357"/>
    </location>
    <ligand>
        <name>ATP</name>
        <dbReference type="ChEBI" id="CHEBI:30616"/>
    </ligand>
</feature>
<dbReference type="EC" id="2.7.2.3" evidence="4 12"/>
<evidence type="ECO:0000313" key="17">
    <source>
        <dbReference type="Proteomes" id="UP000238672"/>
    </source>
</evidence>
<feature type="binding site" evidence="13">
    <location>
        <position position="118"/>
    </location>
    <ligand>
        <name>(2R)-3-phosphoglycerate</name>
        <dbReference type="ChEBI" id="CHEBI:58272"/>
    </ligand>
</feature>
<name>A0A2S8NVA4_9MOLU</name>
<gene>
    <name evidence="12 16" type="primary">pgk</name>
    <name evidence="16" type="ORF">C6B37_00340</name>
</gene>
<dbReference type="GO" id="GO:0004618">
    <property type="term" value="F:phosphoglycerate kinase activity"/>
    <property type="evidence" value="ECO:0007669"/>
    <property type="project" value="UniProtKB-UniRule"/>
</dbReference>
<evidence type="ECO:0000256" key="8">
    <source>
        <dbReference type="ARBA" id="ARBA00022741"/>
    </source>
</evidence>
<reference evidence="16 17" key="1">
    <citation type="submission" date="2018-02" db="EMBL/GenBank/DDBJ databases">
        <title>Metagenomics reveals mixed infection of spiroplasma and phytoplasma in chicory.</title>
        <authorList>
            <person name="Polano C."/>
            <person name="Moruzzi S."/>
            <person name="Ermacora P."/>
            <person name="Ferrini F."/>
            <person name="Martini M."/>
            <person name="Firrao G."/>
        </authorList>
    </citation>
    <scope>NUCLEOTIDE SEQUENCE [LARGE SCALE GENOMIC DNA]</scope>
    <source>
        <strain evidence="16 17">ChiP</strain>
    </source>
</reference>
<comment type="caution">
    <text evidence="16">The sequence shown here is derived from an EMBL/GenBank/DDBJ whole genome shotgun (WGS) entry which is preliminary data.</text>
</comment>
<evidence type="ECO:0000256" key="5">
    <source>
        <dbReference type="ARBA" id="ARBA00016471"/>
    </source>
</evidence>
<comment type="pathway">
    <text evidence="3 12">Carbohydrate degradation; glycolysis; pyruvate from D-glyceraldehyde 3-phosphate: step 2/5.</text>
</comment>
<keyword evidence="7 12" id="KW-0808">Transferase</keyword>
<dbReference type="EMBL" id="PUUG01000004">
    <property type="protein sequence ID" value="PQP79926.1"/>
    <property type="molecule type" value="Genomic_DNA"/>
</dbReference>
<dbReference type="GO" id="GO:0006094">
    <property type="term" value="P:gluconeogenesis"/>
    <property type="evidence" value="ECO:0007669"/>
    <property type="project" value="TreeGrafter"/>
</dbReference>
<evidence type="ECO:0000256" key="7">
    <source>
        <dbReference type="ARBA" id="ARBA00022679"/>
    </source>
</evidence>
<dbReference type="PIRSF" id="PIRSF000724">
    <property type="entry name" value="Pgk"/>
    <property type="match status" value="1"/>
</dbReference>
<protein>
    <recommendedName>
        <fullName evidence="5 12">Phosphoglycerate kinase</fullName>
        <ecNumber evidence="4 12">2.7.2.3</ecNumber>
    </recommendedName>
</protein>
<dbReference type="UniPathway" id="UPA00109">
    <property type="reaction ID" value="UER00185"/>
</dbReference>
<dbReference type="PRINTS" id="PR00477">
    <property type="entry name" value="PHGLYCKINASE"/>
</dbReference>
<evidence type="ECO:0000256" key="13">
    <source>
        <dbReference type="PIRSR" id="PIRSR000724-1"/>
    </source>
</evidence>
<dbReference type="GO" id="GO:0043531">
    <property type="term" value="F:ADP binding"/>
    <property type="evidence" value="ECO:0007669"/>
    <property type="project" value="TreeGrafter"/>
</dbReference>
<dbReference type="Gene3D" id="3.40.50.1260">
    <property type="entry name" value="Phosphoglycerate kinase, N-terminal domain"/>
    <property type="match status" value="2"/>
</dbReference>
<comment type="similarity">
    <text evidence="12 15">Belongs to the phosphoglycerate kinase family.</text>
</comment>
<proteinExistence type="inferred from homology"/>
<evidence type="ECO:0000256" key="12">
    <source>
        <dbReference type="HAMAP-Rule" id="MF_00145"/>
    </source>
</evidence>
<evidence type="ECO:0000256" key="14">
    <source>
        <dbReference type="PIRSR" id="PIRSR000724-2"/>
    </source>
</evidence>
<dbReference type="InterPro" id="IPR015824">
    <property type="entry name" value="Phosphoglycerate_kinase_N"/>
</dbReference>
<dbReference type="InterPro" id="IPR001576">
    <property type="entry name" value="Phosphoglycerate_kinase"/>
</dbReference>
<dbReference type="PROSITE" id="PS00111">
    <property type="entry name" value="PGLYCERATE_KINASE"/>
    <property type="match status" value="1"/>
</dbReference>
<evidence type="ECO:0000256" key="6">
    <source>
        <dbReference type="ARBA" id="ARBA00022490"/>
    </source>
</evidence>
<comment type="catalytic activity">
    <reaction evidence="1 12 15">
        <text>(2R)-3-phosphoglycerate + ATP = (2R)-3-phospho-glyceroyl phosphate + ADP</text>
        <dbReference type="Rhea" id="RHEA:14801"/>
        <dbReference type="ChEBI" id="CHEBI:30616"/>
        <dbReference type="ChEBI" id="CHEBI:57604"/>
        <dbReference type="ChEBI" id="CHEBI:58272"/>
        <dbReference type="ChEBI" id="CHEBI:456216"/>
        <dbReference type="EC" id="2.7.2.3"/>
    </reaction>
</comment>
<dbReference type="HAMAP" id="MF_00145">
    <property type="entry name" value="Phosphoglyc_kinase"/>
    <property type="match status" value="1"/>
</dbReference>